<gene>
    <name evidence="4" type="ORF">GCM10022262_23980</name>
</gene>
<dbReference type="InterPro" id="IPR051121">
    <property type="entry name" value="FAH"/>
</dbReference>
<comment type="similarity">
    <text evidence="1">Belongs to the FAH family.</text>
</comment>
<reference evidence="5" key="1">
    <citation type="journal article" date="2019" name="Int. J. Syst. Evol. Microbiol.">
        <title>The Global Catalogue of Microorganisms (GCM) 10K type strain sequencing project: providing services to taxonomists for standard genome sequencing and annotation.</title>
        <authorList>
            <consortium name="The Broad Institute Genomics Platform"/>
            <consortium name="The Broad Institute Genome Sequencing Center for Infectious Disease"/>
            <person name="Wu L."/>
            <person name="Ma J."/>
        </authorList>
    </citation>
    <scope>NUCLEOTIDE SEQUENCE [LARGE SCALE GENOMIC DNA]</scope>
    <source>
        <strain evidence="5">JCM 17459</strain>
    </source>
</reference>
<keyword evidence="4" id="KW-0378">Hydrolase</keyword>
<dbReference type="SUPFAM" id="SSF56529">
    <property type="entry name" value="FAH"/>
    <property type="match status" value="1"/>
</dbReference>
<keyword evidence="2" id="KW-0479">Metal-binding</keyword>
<accession>A0ABP8EVM1</accession>
<comment type="caution">
    <text evidence="4">The sequence shown here is derived from an EMBL/GenBank/DDBJ whole genome shotgun (WGS) entry which is preliminary data.</text>
</comment>
<organism evidence="4 5">
    <name type="scientific">Georgenia daeguensis</name>
    <dbReference type="NCBI Taxonomy" id="908355"/>
    <lineage>
        <taxon>Bacteria</taxon>
        <taxon>Bacillati</taxon>
        <taxon>Actinomycetota</taxon>
        <taxon>Actinomycetes</taxon>
        <taxon>Micrococcales</taxon>
        <taxon>Bogoriellaceae</taxon>
        <taxon>Georgenia</taxon>
    </lineage>
</organism>
<dbReference type="PANTHER" id="PTHR42796">
    <property type="entry name" value="FUMARYLACETOACETATE HYDROLASE DOMAIN-CONTAINING PROTEIN 2A-RELATED"/>
    <property type="match status" value="1"/>
</dbReference>
<keyword evidence="5" id="KW-1185">Reference proteome</keyword>
<feature type="domain" description="Fumarylacetoacetase-like C-terminal" evidence="3">
    <location>
        <begin position="68"/>
        <end position="271"/>
    </location>
</feature>
<dbReference type="Proteomes" id="UP001499841">
    <property type="component" value="Unassembled WGS sequence"/>
</dbReference>
<dbReference type="InterPro" id="IPR036663">
    <property type="entry name" value="Fumarylacetoacetase_C_sf"/>
</dbReference>
<dbReference type="EMBL" id="BAABBA010000011">
    <property type="protein sequence ID" value="GAA4288038.1"/>
    <property type="molecule type" value="Genomic_DNA"/>
</dbReference>
<dbReference type="GO" id="GO:0016787">
    <property type="term" value="F:hydrolase activity"/>
    <property type="evidence" value="ECO:0007669"/>
    <property type="project" value="UniProtKB-KW"/>
</dbReference>
<evidence type="ECO:0000256" key="2">
    <source>
        <dbReference type="ARBA" id="ARBA00022723"/>
    </source>
</evidence>
<evidence type="ECO:0000313" key="5">
    <source>
        <dbReference type="Proteomes" id="UP001499841"/>
    </source>
</evidence>
<evidence type="ECO:0000259" key="3">
    <source>
        <dbReference type="Pfam" id="PF01557"/>
    </source>
</evidence>
<proteinExistence type="inferred from homology"/>
<name>A0ABP8EVM1_9MICO</name>
<dbReference type="InterPro" id="IPR011234">
    <property type="entry name" value="Fumarylacetoacetase-like_C"/>
</dbReference>
<dbReference type="Gene3D" id="3.90.850.10">
    <property type="entry name" value="Fumarylacetoacetase-like, C-terminal domain"/>
    <property type="match status" value="1"/>
</dbReference>
<protein>
    <submittedName>
        <fullName evidence="4">Fumarylacetoacetate hydrolase family protein</fullName>
    </submittedName>
</protein>
<dbReference type="Pfam" id="PF01557">
    <property type="entry name" value="FAA_hydrolase"/>
    <property type="match status" value="1"/>
</dbReference>
<dbReference type="RefSeq" id="WP_345041442.1">
    <property type="nucleotide sequence ID" value="NZ_BAABBA010000011.1"/>
</dbReference>
<evidence type="ECO:0000256" key="1">
    <source>
        <dbReference type="ARBA" id="ARBA00010211"/>
    </source>
</evidence>
<sequence>MRISTLRLPDRTVAARQDGETYTEIDGFADVGTLLQDPSWQRVAAEAAGTTHAVDGADLAPLVPRPGKIVCVGQNYRRHILEMGSQLPEHPTLFAKYADSLIGAHDDIELPPEDAWIDWEAELAIVIGRPGRRIAESDALEHVAGYTVLNDISMRGYQFRTPQWLQGKTWENSTPVGPALVTPEELDGDAAIRTVVDGETMQESTVADLVFGPAAIISYVSTIVTLRPGDVIATGTPDGVGFARDPKRFLQDGNVIETSIDGLGTLRNRVVATS</sequence>
<dbReference type="PANTHER" id="PTHR42796:SF4">
    <property type="entry name" value="FUMARYLACETOACETATE HYDROLASE DOMAIN-CONTAINING PROTEIN 2A"/>
    <property type="match status" value="1"/>
</dbReference>
<evidence type="ECO:0000313" key="4">
    <source>
        <dbReference type="EMBL" id="GAA4288038.1"/>
    </source>
</evidence>